<accession>A0ABP9I189</accession>
<dbReference type="RefSeq" id="WP_345679208.1">
    <property type="nucleotide sequence ID" value="NZ_BAABHS010000028.1"/>
</dbReference>
<evidence type="ECO:0000313" key="7">
    <source>
        <dbReference type="Proteomes" id="UP001500466"/>
    </source>
</evidence>
<evidence type="ECO:0000256" key="3">
    <source>
        <dbReference type="ARBA" id="ARBA00023004"/>
    </source>
</evidence>
<gene>
    <name evidence="6" type="primary">cpdA</name>
    <name evidence="6" type="ORF">GCM10023205_63540</name>
</gene>
<keyword evidence="7" id="KW-1185">Reference proteome</keyword>
<dbReference type="PANTHER" id="PTHR42988">
    <property type="entry name" value="PHOSPHOHYDROLASE"/>
    <property type="match status" value="1"/>
</dbReference>
<dbReference type="Pfam" id="PF00149">
    <property type="entry name" value="Metallophos"/>
    <property type="match status" value="1"/>
</dbReference>
<comment type="caution">
    <text evidence="6">The sequence shown here is derived from an EMBL/GenBank/DDBJ whole genome shotgun (WGS) entry which is preliminary data.</text>
</comment>
<feature type="domain" description="Calcineurin-like phosphoesterase" evidence="5">
    <location>
        <begin position="7"/>
        <end position="202"/>
    </location>
</feature>
<dbReference type="Gene3D" id="3.60.21.10">
    <property type="match status" value="1"/>
</dbReference>
<dbReference type="InterPro" id="IPR004843">
    <property type="entry name" value="Calcineurin-like_PHP"/>
</dbReference>
<dbReference type="InterPro" id="IPR029052">
    <property type="entry name" value="Metallo-depent_PP-like"/>
</dbReference>
<reference evidence="7" key="1">
    <citation type="journal article" date="2019" name="Int. J. Syst. Evol. Microbiol.">
        <title>The Global Catalogue of Microorganisms (GCM) 10K type strain sequencing project: providing services to taxonomists for standard genome sequencing and annotation.</title>
        <authorList>
            <consortium name="The Broad Institute Genomics Platform"/>
            <consortium name="The Broad Institute Genome Sequencing Center for Infectious Disease"/>
            <person name="Wu L."/>
            <person name="Ma J."/>
        </authorList>
    </citation>
    <scope>NUCLEOTIDE SEQUENCE [LARGE SCALE GENOMIC DNA]</scope>
    <source>
        <strain evidence="7">JCM 17986</strain>
    </source>
</reference>
<keyword evidence="3" id="KW-0408">Iron</keyword>
<dbReference type="Proteomes" id="UP001500466">
    <property type="component" value="Unassembled WGS sequence"/>
</dbReference>
<dbReference type="EMBL" id="BAABHS010000028">
    <property type="protein sequence ID" value="GAA4984672.1"/>
    <property type="molecule type" value="Genomic_DNA"/>
</dbReference>
<organism evidence="6 7">
    <name type="scientific">Yinghuangia aomiensis</name>
    <dbReference type="NCBI Taxonomy" id="676205"/>
    <lineage>
        <taxon>Bacteria</taxon>
        <taxon>Bacillati</taxon>
        <taxon>Actinomycetota</taxon>
        <taxon>Actinomycetes</taxon>
        <taxon>Kitasatosporales</taxon>
        <taxon>Streptomycetaceae</taxon>
        <taxon>Yinghuangia</taxon>
    </lineage>
</organism>
<comment type="similarity">
    <text evidence="4">Belongs to the cyclic nucleotide phosphodiesterase class-III family.</text>
</comment>
<protein>
    <submittedName>
        <fullName evidence="6">3',5'-cyclic adenosine monophosphate phosphodiesterase CpdA</fullName>
    </submittedName>
</protein>
<dbReference type="InterPro" id="IPR050884">
    <property type="entry name" value="CNP_phosphodiesterase-III"/>
</dbReference>
<evidence type="ECO:0000259" key="5">
    <source>
        <dbReference type="Pfam" id="PF00149"/>
    </source>
</evidence>
<keyword evidence="2" id="KW-0378">Hydrolase</keyword>
<keyword evidence="1" id="KW-0479">Metal-binding</keyword>
<evidence type="ECO:0000313" key="6">
    <source>
        <dbReference type="EMBL" id="GAA4984672.1"/>
    </source>
</evidence>
<evidence type="ECO:0000256" key="1">
    <source>
        <dbReference type="ARBA" id="ARBA00022723"/>
    </source>
</evidence>
<proteinExistence type="inferred from homology"/>
<name>A0ABP9I189_9ACTN</name>
<sequence>MRTPRHTLVQFSDVHIVPEGELLMGTLDTLDQMERALAAVERADLDPAALIFTGDLADTGDIRAYRRLRELVEAAAGRIGTPALFAMGNHDKREAFREGLLEAVPHGEPHDYVHHAGDVRVVVLDSTVPGTHGGGLEESQLEWLRAELAEPAAAGTVLALHHPPIPTPLAFLERLSLENPERLGAVIKDTDVKIVLTGHNHHATCGALAGVPVWSAPAVAYRADVFPPKGSYQGVTGVGYTRVDVYDELATATFVPVEQASPVYSFERAKVDAYLAKNPGAQH</sequence>
<dbReference type="SUPFAM" id="SSF56300">
    <property type="entry name" value="Metallo-dependent phosphatases"/>
    <property type="match status" value="1"/>
</dbReference>
<evidence type="ECO:0000256" key="4">
    <source>
        <dbReference type="ARBA" id="ARBA00025742"/>
    </source>
</evidence>
<evidence type="ECO:0000256" key="2">
    <source>
        <dbReference type="ARBA" id="ARBA00022801"/>
    </source>
</evidence>
<dbReference type="PANTHER" id="PTHR42988:SF2">
    <property type="entry name" value="CYCLIC NUCLEOTIDE PHOSPHODIESTERASE CBUA0032-RELATED"/>
    <property type="match status" value="1"/>
</dbReference>